<sequence length="41" mass="4832">MPKQETSIITNEIIVNKIYLFRRVKVMLDSDLAELFGFETK</sequence>
<name>A0A1I0TID4_9SPHI</name>
<protein>
    <recommendedName>
        <fullName evidence="3">KilA-N DNA-binding domain-containing protein</fullName>
    </recommendedName>
</protein>
<gene>
    <name evidence="1" type="ORF">SAMN04488511_11083</name>
</gene>
<organism evidence="1 2">
    <name type="scientific">Pedobacter suwonensis</name>
    <dbReference type="NCBI Taxonomy" id="332999"/>
    <lineage>
        <taxon>Bacteria</taxon>
        <taxon>Pseudomonadati</taxon>
        <taxon>Bacteroidota</taxon>
        <taxon>Sphingobacteriia</taxon>
        <taxon>Sphingobacteriales</taxon>
        <taxon>Sphingobacteriaceae</taxon>
        <taxon>Pedobacter</taxon>
    </lineage>
</organism>
<evidence type="ECO:0008006" key="3">
    <source>
        <dbReference type="Google" id="ProtNLM"/>
    </source>
</evidence>
<dbReference type="AlphaFoldDB" id="A0A1I0TID4"/>
<keyword evidence="2" id="KW-1185">Reference proteome</keyword>
<reference evidence="2" key="1">
    <citation type="submission" date="2016-10" db="EMBL/GenBank/DDBJ databases">
        <authorList>
            <person name="Varghese N."/>
            <person name="Submissions S."/>
        </authorList>
    </citation>
    <scope>NUCLEOTIDE SEQUENCE [LARGE SCALE GENOMIC DNA]</scope>
    <source>
        <strain evidence="2">DSM 18130</strain>
    </source>
</reference>
<proteinExistence type="predicted"/>
<dbReference type="Proteomes" id="UP000198836">
    <property type="component" value="Unassembled WGS sequence"/>
</dbReference>
<accession>A0A1I0TID4</accession>
<dbReference type="STRING" id="332999.SAMN04488511_11083"/>
<evidence type="ECO:0000313" key="2">
    <source>
        <dbReference type="Proteomes" id="UP000198836"/>
    </source>
</evidence>
<dbReference type="EMBL" id="FOJM01000010">
    <property type="protein sequence ID" value="SFA51568.1"/>
    <property type="molecule type" value="Genomic_DNA"/>
</dbReference>
<evidence type="ECO:0000313" key="1">
    <source>
        <dbReference type="EMBL" id="SFA51568.1"/>
    </source>
</evidence>